<organism evidence="1 2">
    <name type="scientific">Dendrolimus kikuchii</name>
    <dbReference type="NCBI Taxonomy" id="765133"/>
    <lineage>
        <taxon>Eukaryota</taxon>
        <taxon>Metazoa</taxon>
        <taxon>Ecdysozoa</taxon>
        <taxon>Arthropoda</taxon>
        <taxon>Hexapoda</taxon>
        <taxon>Insecta</taxon>
        <taxon>Pterygota</taxon>
        <taxon>Neoptera</taxon>
        <taxon>Endopterygota</taxon>
        <taxon>Lepidoptera</taxon>
        <taxon>Glossata</taxon>
        <taxon>Ditrysia</taxon>
        <taxon>Bombycoidea</taxon>
        <taxon>Lasiocampidae</taxon>
        <taxon>Dendrolimus</taxon>
    </lineage>
</organism>
<comment type="caution">
    <text evidence="1">The sequence shown here is derived from an EMBL/GenBank/DDBJ whole genome shotgun (WGS) entry which is preliminary data.</text>
</comment>
<dbReference type="Proteomes" id="UP000824533">
    <property type="component" value="Linkage Group LG25"/>
</dbReference>
<accession>A0ACC1CHI1</accession>
<gene>
    <name evidence="1" type="ORF">K1T71_013247</name>
</gene>
<sequence length="307" mass="33035">MLSYFLMLISIVYSQALQYEITTVPLTEVQSNTRIIGGTATTIEKYPYTVQVLYYSQLSCGGSLLTRKHVMSAAHCFVSSEDNSLISPTRYSIRAGSSVLNSGGSVHQVSVIVVHERYNNPPRDNDVAVLLLTTEVTLGANIGLATIPAQGNSFPDNSSVTIVGWGSTNAVVSTISHVLNEVEVRKVNFDTCFDRYNQLQSLTGYFFLVTRSMMCAGLLDVGGKDACQGDSGGPVIYQGVVVGITSWGYGCAEPVYPGVNARVASYTNWINSTVTRYNSGSSFGSTGAILLLTSLLVSVISSNRNYH</sequence>
<keyword evidence="2" id="KW-1185">Reference proteome</keyword>
<reference evidence="1 2" key="1">
    <citation type="journal article" date="2021" name="Front. Genet.">
        <title>Chromosome-Level Genome Assembly Reveals Significant Gene Expansion in the Toll and IMD Signaling Pathways of Dendrolimus kikuchii.</title>
        <authorList>
            <person name="Zhou J."/>
            <person name="Wu P."/>
            <person name="Xiong Z."/>
            <person name="Liu N."/>
            <person name="Zhao N."/>
            <person name="Ji M."/>
            <person name="Qiu Y."/>
            <person name="Yang B."/>
        </authorList>
    </citation>
    <scope>NUCLEOTIDE SEQUENCE [LARGE SCALE GENOMIC DNA]</scope>
    <source>
        <strain evidence="1">Ann1</strain>
    </source>
</reference>
<evidence type="ECO:0000313" key="1">
    <source>
        <dbReference type="EMBL" id="KAJ0171048.1"/>
    </source>
</evidence>
<evidence type="ECO:0000313" key="2">
    <source>
        <dbReference type="Proteomes" id="UP000824533"/>
    </source>
</evidence>
<proteinExistence type="predicted"/>
<dbReference type="EMBL" id="CM034411">
    <property type="protein sequence ID" value="KAJ0171048.1"/>
    <property type="molecule type" value="Genomic_DNA"/>
</dbReference>
<protein>
    <submittedName>
        <fullName evidence="1">Uncharacterized protein</fullName>
    </submittedName>
</protein>
<name>A0ACC1CHI1_9NEOP</name>